<evidence type="ECO:0000259" key="9">
    <source>
        <dbReference type="PROSITE" id="PS50866"/>
    </source>
</evidence>
<dbReference type="Gramene" id="rna-AYBTSS11_LOCUS23863">
    <property type="protein sequence ID" value="CAJ1971857.1"/>
    <property type="gene ID" value="gene-AYBTSS11_LOCUS23863"/>
</dbReference>
<evidence type="ECO:0000256" key="6">
    <source>
        <dbReference type="ARBA" id="ARBA00023136"/>
    </source>
</evidence>
<protein>
    <recommendedName>
        <fullName evidence="9">GOLD domain-containing protein</fullName>
    </recommendedName>
</protein>
<keyword evidence="4" id="KW-0732">Signal</keyword>
<reference evidence="10" key="1">
    <citation type="submission" date="2023-10" db="EMBL/GenBank/DDBJ databases">
        <authorList>
            <person name="Domelevo Entfellner J.-B."/>
        </authorList>
    </citation>
    <scope>NUCLEOTIDE SEQUENCE</scope>
</reference>
<dbReference type="AlphaFoldDB" id="A0AA86VKN1"/>
<accession>A0AA86VKN1</accession>
<name>A0AA86VKN1_9FABA</name>
<evidence type="ECO:0000256" key="1">
    <source>
        <dbReference type="ARBA" id="ARBA00004479"/>
    </source>
</evidence>
<keyword evidence="3 7" id="KW-0812">Transmembrane</keyword>
<feature type="transmembrane region" description="Helical" evidence="8">
    <location>
        <begin position="185"/>
        <end position="207"/>
    </location>
</feature>
<dbReference type="PROSITE" id="PS50866">
    <property type="entry name" value="GOLD"/>
    <property type="match status" value="1"/>
</dbReference>
<dbReference type="InterPro" id="IPR015720">
    <property type="entry name" value="Emp24-like"/>
</dbReference>
<keyword evidence="5 8" id="KW-1133">Transmembrane helix</keyword>
<evidence type="ECO:0000256" key="7">
    <source>
        <dbReference type="RuleBase" id="RU003827"/>
    </source>
</evidence>
<feature type="domain" description="GOLD" evidence="9">
    <location>
        <begin position="42"/>
        <end position="152"/>
    </location>
</feature>
<dbReference type="GO" id="GO:0016020">
    <property type="term" value="C:membrane"/>
    <property type="evidence" value="ECO:0007669"/>
    <property type="project" value="UniProtKB-SubCell"/>
</dbReference>
<evidence type="ECO:0000256" key="8">
    <source>
        <dbReference type="SAM" id="Phobius"/>
    </source>
</evidence>
<comment type="subcellular location">
    <subcellularLocation>
        <location evidence="1 7">Membrane</location>
        <topology evidence="1 7">Single-pass type I membrane protein</topology>
    </subcellularLocation>
</comment>
<comment type="similarity">
    <text evidence="2 7">Belongs to the EMP24/GP25L family.</text>
</comment>
<dbReference type="InterPro" id="IPR009038">
    <property type="entry name" value="GOLD_dom"/>
</dbReference>
<evidence type="ECO:0000256" key="4">
    <source>
        <dbReference type="ARBA" id="ARBA00022729"/>
    </source>
</evidence>
<sequence length="217" mass="24537">MARSTMDLGTGVSLLVLLCFTTHFWVLPLAEAVWFTLPTTGTKCLSEEIQKNVVVLGDYYVVTEEGPQLNTVSVKVTSPYGNSLYHNENATQGQFAFTTEESGNYVACFWLDSKHQAEATISLDWKTGIAAKDWESVAKKEKIEGVEFELKKLEISVQAIHNYLVYLKDKEAGMRAVSEKTNGRVAWYSIMSISICILVSLLQVWYLKRYFLKKKLI</sequence>
<evidence type="ECO:0000256" key="2">
    <source>
        <dbReference type="ARBA" id="ARBA00007104"/>
    </source>
</evidence>
<proteinExistence type="inferred from homology"/>
<keyword evidence="11" id="KW-1185">Reference proteome</keyword>
<dbReference type="Proteomes" id="UP001189624">
    <property type="component" value="Chromosome 8"/>
</dbReference>
<evidence type="ECO:0000313" key="11">
    <source>
        <dbReference type="Proteomes" id="UP001189624"/>
    </source>
</evidence>
<keyword evidence="6 8" id="KW-0472">Membrane</keyword>
<evidence type="ECO:0000256" key="3">
    <source>
        <dbReference type="ARBA" id="ARBA00022692"/>
    </source>
</evidence>
<dbReference type="SMART" id="SM01190">
    <property type="entry name" value="EMP24_GP25L"/>
    <property type="match status" value="1"/>
</dbReference>
<evidence type="ECO:0000313" key="10">
    <source>
        <dbReference type="EMBL" id="CAJ1971857.1"/>
    </source>
</evidence>
<dbReference type="Pfam" id="PF01105">
    <property type="entry name" value="EMP24_GP25L"/>
    <property type="match status" value="1"/>
</dbReference>
<evidence type="ECO:0000256" key="5">
    <source>
        <dbReference type="ARBA" id="ARBA00022989"/>
    </source>
</evidence>
<organism evidence="10 11">
    <name type="scientific">Sphenostylis stenocarpa</name>
    <dbReference type="NCBI Taxonomy" id="92480"/>
    <lineage>
        <taxon>Eukaryota</taxon>
        <taxon>Viridiplantae</taxon>
        <taxon>Streptophyta</taxon>
        <taxon>Embryophyta</taxon>
        <taxon>Tracheophyta</taxon>
        <taxon>Spermatophyta</taxon>
        <taxon>Magnoliopsida</taxon>
        <taxon>eudicotyledons</taxon>
        <taxon>Gunneridae</taxon>
        <taxon>Pentapetalae</taxon>
        <taxon>rosids</taxon>
        <taxon>fabids</taxon>
        <taxon>Fabales</taxon>
        <taxon>Fabaceae</taxon>
        <taxon>Papilionoideae</taxon>
        <taxon>50 kb inversion clade</taxon>
        <taxon>NPAAA clade</taxon>
        <taxon>indigoferoid/millettioid clade</taxon>
        <taxon>Phaseoleae</taxon>
        <taxon>Sphenostylis</taxon>
    </lineage>
</organism>
<dbReference type="EMBL" id="OY731405">
    <property type="protein sequence ID" value="CAJ1971857.1"/>
    <property type="molecule type" value="Genomic_DNA"/>
</dbReference>
<dbReference type="PANTHER" id="PTHR22811">
    <property type="entry name" value="TRANSMEMBRANE EMP24 DOMAIN-CONTAINING PROTEIN"/>
    <property type="match status" value="1"/>
</dbReference>
<gene>
    <name evidence="10" type="ORF">AYBTSS11_LOCUS23863</name>
</gene>